<dbReference type="InterPro" id="IPR050320">
    <property type="entry name" value="N5-glutamine_MTase"/>
</dbReference>
<dbReference type="RefSeq" id="WP_143896456.1">
    <property type="nucleotide sequence ID" value="NZ_CP041666.1"/>
</dbReference>
<dbReference type="Gene3D" id="1.10.8.10">
    <property type="entry name" value="DNA helicase RuvA subunit, C-terminal domain"/>
    <property type="match status" value="1"/>
</dbReference>
<evidence type="ECO:0000256" key="1">
    <source>
        <dbReference type="ARBA" id="ARBA00022603"/>
    </source>
</evidence>
<evidence type="ECO:0000259" key="6">
    <source>
        <dbReference type="Pfam" id="PF05175"/>
    </source>
</evidence>
<evidence type="ECO:0000256" key="2">
    <source>
        <dbReference type="ARBA" id="ARBA00022679"/>
    </source>
</evidence>
<evidence type="ECO:0000256" key="5">
    <source>
        <dbReference type="HAMAP-Rule" id="MF_02126"/>
    </source>
</evidence>
<dbReference type="AlphaFoldDB" id="A0A516KJW4"/>
<comment type="function">
    <text evidence="5">Methylates the class 1 translation termination release factors RF1/PrfA and RF2/PrfB on the glutamine residue of the universally conserved GGQ motif.</text>
</comment>
<dbReference type="NCBIfam" id="TIGR00536">
    <property type="entry name" value="hemK_fam"/>
    <property type="match status" value="1"/>
</dbReference>
<accession>A0A516KJW4</accession>
<evidence type="ECO:0000256" key="3">
    <source>
        <dbReference type="ARBA" id="ARBA00022691"/>
    </source>
</evidence>
<reference evidence="8 9" key="1">
    <citation type="submission" date="2019-07" db="EMBL/GenBank/DDBJ databases">
        <authorList>
            <person name="Li J."/>
        </authorList>
    </citation>
    <scope>NUCLEOTIDE SEQUENCE [LARGE SCALE GENOMIC DNA]</scope>
    <source>
        <strain evidence="8 9">TKL69</strain>
    </source>
</reference>
<dbReference type="InterPro" id="IPR002052">
    <property type="entry name" value="DNA_methylase_N6_adenine_CS"/>
</dbReference>
<dbReference type="NCBIfam" id="TIGR03534">
    <property type="entry name" value="RF_mod_PrmC"/>
    <property type="match status" value="1"/>
</dbReference>
<comment type="catalytic activity">
    <reaction evidence="4 5">
        <text>L-glutaminyl-[peptide chain release factor] + S-adenosyl-L-methionine = N(5)-methyl-L-glutaminyl-[peptide chain release factor] + S-adenosyl-L-homocysteine + H(+)</text>
        <dbReference type="Rhea" id="RHEA:42896"/>
        <dbReference type="Rhea" id="RHEA-COMP:10271"/>
        <dbReference type="Rhea" id="RHEA-COMP:10272"/>
        <dbReference type="ChEBI" id="CHEBI:15378"/>
        <dbReference type="ChEBI" id="CHEBI:30011"/>
        <dbReference type="ChEBI" id="CHEBI:57856"/>
        <dbReference type="ChEBI" id="CHEBI:59789"/>
        <dbReference type="ChEBI" id="CHEBI:61891"/>
        <dbReference type="EC" id="2.1.1.297"/>
    </reaction>
</comment>
<dbReference type="Proteomes" id="UP000315215">
    <property type="component" value="Chromosome"/>
</dbReference>
<dbReference type="KEGG" id="aqt:FN924_16745"/>
<comment type="similarity">
    <text evidence="5">Belongs to the protein N5-glutamine methyltransferase family. PrmC subfamily.</text>
</comment>
<keyword evidence="2 5" id="KW-0808">Transferase</keyword>
<name>A0A516KJW4_9BACI</name>
<dbReference type="PROSITE" id="PS00092">
    <property type="entry name" value="N6_MTASE"/>
    <property type="match status" value="1"/>
</dbReference>
<sequence>MRNEKTIYEALQWASSFLEQHNREPKVAEILLQHELKMTRTEFLVAFREKLKYSDWEKYRTNIQTHVETGIPVQHLTGQDSFYGRSFIVNKHVLIPRQETEELVEGVLSIIEKFYDKEPIKLVDVGTGSGVIAISLKLEKEVNDVCAVDISEEALMVAKQNAARLGADVTFLQGNYLQPLLERKEKVQIIVSNPPYIPLTDAEALSDTVKNFDPSLALFAERKGLAAYQEILSQAKEVLDENGWIAFEIGHDQGEDVQSLIRNTFPDSTVEIRKDINGKERLVFAQIYER</sequence>
<dbReference type="Gene3D" id="3.40.50.150">
    <property type="entry name" value="Vaccinia Virus protein VP39"/>
    <property type="match status" value="1"/>
</dbReference>
<dbReference type="OrthoDB" id="9800643at2"/>
<dbReference type="InterPro" id="IPR040758">
    <property type="entry name" value="PrmC_N"/>
</dbReference>
<dbReference type="EMBL" id="CP041666">
    <property type="protein sequence ID" value="QDP41675.1"/>
    <property type="molecule type" value="Genomic_DNA"/>
</dbReference>
<evidence type="ECO:0000259" key="7">
    <source>
        <dbReference type="Pfam" id="PF17827"/>
    </source>
</evidence>
<keyword evidence="9" id="KW-1185">Reference proteome</keyword>
<dbReference type="GO" id="GO:0003676">
    <property type="term" value="F:nucleic acid binding"/>
    <property type="evidence" value="ECO:0007669"/>
    <property type="project" value="InterPro"/>
</dbReference>
<dbReference type="CDD" id="cd02440">
    <property type="entry name" value="AdoMet_MTases"/>
    <property type="match status" value="1"/>
</dbReference>
<feature type="domain" description="Methyltransferase small" evidence="6">
    <location>
        <begin position="111"/>
        <end position="196"/>
    </location>
</feature>
<protein>
    <recommendedName>
        <fullName evidence="5">Release factor glutamine methyltransferase</fullName>
        <shortName evidence="5">RF MTase</shortName>
        <ecNumber evidence="5">2.1.1.297</ecNumber>
    </recommendedName>
    <alternativeName>
        <fullName evidence="5">N5-glutamine methyltransferase PrmC</fullName>
    </alternativeName>
    <alternativeName>
        <fullName evidence="5">Protein-(glutamine-N5) MTase PrmC</fullName>
    </alternativeName>
    <alternativeName>
        <fullName evidence="5">Protein-glutamine N-methyltransferase PrmC</fullName>
    </alternativeName>
</protein>
<evidence type="ECO:0000313" key="9">
    <source>
        <dbReference type="Proteomes" id="UP000315215"/>
    </source>
</evidence>
<feature type="binding site" evidence="5">
    <location>
        <position position="149"/>
    </location>
    <ligand>
        <name>S-adenosyl-L-methionine</name>
        <dbReference type="ChEBI" id="CHEBI:59789"/>
    </ligand>
</feature>
<dbReference type="EC" id="2.1.1.297" evidence="5"/>
<dbReference type="GO" id="GO:0032259">
    <property type="term" value="P:methylation"/>
    <property type="evidence" value="ECO:0007669"/>
    <property type="project" value="UniProtKB-KW"/>
</dbReference>
<dbReference type="Pfam" id="PF05175">
    <property type="entry name" value="MTS"/>
    <property type="match status" value="1"/>
</dbReference>
<dbReference type="Pfam" id="PF17827">
    <property type="entry name" value="PrmC_N"/>
    <property type="match status" value="1"/>
</dbReference>
<dbReference type="GO" id="GO:0102559">
    <property type="term" value="F:peptide chain release factor N(5)-glutamine methyltransferase activity"/>
    <property type="evidence" value="ECO:0007669"/>
    <property type="project" value="UniProtKB-EC"/>
</dbReference>
<keyword evidence="3 5" id="KW-0949">S-adenosyl-L-methionine</keyword>
<dbReference type="InterPro" id="IPR007848">
    <property type="entry name" value="Small_mtfrase_dom"/>
</dbReference>
<dbReference type="InterPro" id="IPR029063">
    <property type="entry name" value="SAM-dependent_MTases_sf"/>
</dbReference>
<dbReference type="InterPro" id="IPR019874">
    <property type="entry name" value="RF_methyltr_PrmC"/>
</dbReference>
<proteinExistence type="inferred from homology"/>
<evidence type="ECO:0000256" key="4">
    <source>
        <dbReference type="ARBA" id="ARBA00048391"/>
    </source>
</evidence>
<feature type="binding site" evidence="5">
    <location>
        <position position="193"/>
    </location>
    <ligand>
        <name>S-adenosyl-L-methionine</name>
        <dbReference type="ChEBI" id="CHEBI:59789"/>
    </ligand>
</feature>
<dbReference type="InterPro" id="IPR004556">
    <property type="entry name" value="HemK-like"/>
</dbReference>
<comment type="caution">
    <text evidence="5">Lacks conserved residue(s) required for the propagation of feature annotation.</text>
</comment>
<dbReference type="HAMAP" id="MF_02126">
    <property type="entry name" value="RF_methyltr_PrmC"/>
    <property type="match status" value="1"/>
</dbReference>
<evidence type="ECO:0000313" key="8">
    <source>
        <dbReference type="EMBL" id="QDP41675.1"/>
    </source>
</evidence>
<feature type="domain" description="Release factor glutamine methyltransferase N-terminal" evidence="7">
    <location>
        <begin position="9"/>
        <end position="78"/>
    </location>
</feature>
<dbReference type="PANTHER" id="PTHR18895">
    <property type="entry name" value="HEMK METHYLTRANSFERASE"/>
    <property type="match status" value="1"/>
</dbReference>
<organism evidence="8 9">
    <name type="scientific">Radiobacillus deserti</name>
    <dbReference type="NCBI Taxonomy" id="2594883"/>
    <lineage>
        <taxon>Bacteria</taxon>
        <taxon>Bacillati</taxon>
        <taxon>Bacillota</taxon>
        <taxon>Bacilli</taxon>
        <taxon>Bacillales</taxon>
        <taxon>Bacillaceae</taxon>
        <taxon>Radiobacillus</taxon>
    </lineage>
</organism>
<gene>
    <name evidence="5 8" type="primary">prmC</name>
    <name evidence="8" type="ORF">FN924_16745</name>
</gene>
<feature type="binding site" evidence="5">
    <location>
        <begin position="193"/>
        <end position="196"/>
    </location>
    <ligand>
        <name>substrate</name>
    </ligand>
</feature>
<feature type="binding site" evidence="5">
    <location>
        <begin position="126"/>
        <end position="130"/>
    </location>
    <ligand>
        <name>S-adenosyl-L-methionine</name>
        <dbReference type="ChEBI" id="CHEBI:59789"/>
    </ligand>
</feature>
<keyword evidence="1 5" id="KW-0489">Methyltransferase</keyword>
<dbReference type="PANTHER" id="PTHR18895:SF74">
    <property type="entry name" value="MTRF1L RELEASE FACTOR GLUTAMINE METHYLTRANSFERASE"/>
    <property type="match status" value="1"/>
</dbReference>
<dbReference type="SUPFAM" id="SSF53335">
    <property type="entry name" value="S-adenosyl-L-methionine-dependent methyltransferases"/>
    <property type="match status" value="1"/>
</dbReference>